<dbReference type="PROSITE" id="PS51294">
    <property type="entry name" value="HTH_MYB"/>
    <property type="match status" value="2"/>
</dbReference>
<evidence type="ECO:0000259" key="7">
    <source>
        <dbReference type="PROSITE" id="PS51294"/>
    </source>
</evidence>
<dbReference type="InterPro" id="IPR049260">
    <property type="entry name" value="REB1_MybAD"/>
</dbReference>
<keyword evidence="2" id="KW-0677">Repeat</keyword>
<dbReference type="AlphaFoldDB" id="A0A2T0FMY1"/>
<dbReference type="GO" id="GO:0005634">
    <property type="term" value="C:nucleus"/>
    <property type="evidence" value="ECO:0007669"/>
    <property type="project" value="UniProtKB-SubCell"/>
</dbReference>
<evidence type="ECO:0000256" key="5">
    <source>
        <dbReference type="SAM" id="MobiDB-lite"/>
    </source>
</evidence>
<accession>A0A2T0FMY1</accession>
<feature type="compositionally biased region" description="Basic and acidic residues" evidence="5">
    <location>
        <begin position="235"/>
        <end position="247"/>
    </location>
</feature>
<organism evidence="8 9">
    <name type="scientific">Wickerhamiella sorbophila</name>
    <dbReference type="NCBI Taxonomy" id="45607"/>
    <lineage>
        <taxon>Eukaryota</taxon>
        <taxon>Fungi</taxon>
        <taxon>Dikarya</taxon>
        <taxon>Ascomycota</taxon>
        <taxon>Saccharomycotina</taxon>
        <taxon>Dipodascomycetes</taxon>
        <taxon>Dipodascales</taxon>
        <taxon>Trichomonascaceae</taxon>
        <taxon>Wickerhamiella</taxon>
    </lineage>
</organism>
<dbReference type="SUPFAM" id="SSF46689">
    <property type="entry name" value="Homeodomain-like"/>
    <property type="match status" value="2"/>
</dbReference>
<proteinExistence type="predicted"/>
<comment type="caution">
    <text evidence="8">The sequence shown here is derived from an EMBL/GenBank/DDBJ whole genome shotgun (WGS) entry which is preliminary data.</text>
</comment>
<dbReference type="GeneID" id="36517712"/>
<feature type="compositionally biased region" description="Low complexity" evidence="5">
    <location>
        <begin position="224"/>
        <end position="234"/>
    </location>
</feature>
<evidence type="ECO:0000256" key="3">
    <source>
        <dbReference type="ARBA" id="ARBA00023125"/>
    </source>
</evidence>
<dbReference type="RefSeq" id="XP_024666289.1">
    <property type="nucleotide sequence ID" value="XM_024810521.1"/>
</dbReference>
<keyword evidence="4" id="KW-0539">Nucleus</keyword>
<keyword evidence="3 8" id="KW-0238">DNA-binding</keyword>
<dbReference type="InterPro" id="IPR051651">
    <property type="entry name" value="DMTF1_DNA-bind_reg"/>
</dbReference>
<evidence type="ECO:0000313" key="9">
    <source>
        <dbReference type="Proteomes" id="UP000238350"/>
    </source>
</evidence>
<dbReference type="Pfam" id="PF21559">
    <property type="entry name" value="Reb1_MybAD"/>
    <property type="match status" value="1"/>
</dbReference>
<evidence type="ECO:0000256" key="4">
    <source>
        <dbReference type="ARBA" id="ARBA00023242"/>
    </source>
</evidence>
<dbReference type="CDD" id="cd00167">
    <property type="entry name" value="SANT"/>
    <property type="match status" value="2"/>
</dbReference>
<feature type="region of interest" description="Disordered" evidence="5">
    <location>
        <begin position="166"/>
        <end position="247"/>
    </location>
</feature>
<dbReference type="PANTHER" id="PTHR46380">
    <property type="entry name" value="CYCLIN-D-BINDING MYB-LIKE TRANSCRIPTION FACTOR 1"/>
    <property type="match status" value="1"/>
</dbReference>
<dbReference type="PROSITE" id="PS50090">
    <property type="entry name" value="MYB_LIKE"/>
    <property type="match status" value="2"/>
</dbReference>
<dbReference type="OrthoDB" id="39591at2759"/>
<feature type="domain" description="HTH myb-type" evidence="7">
    <location>
        <begin position="328"/>
        <end position="381"/>
    </location>
</feature>
<feature type="compositionally biased region" description="Basic and acidic residues" evidence="5">
    <location>
        <begin position="181"/>
        <end position="190"/>
    </location>
</feature>
<dbReference type="EMBL" id="NDIQ01000022">
    <property type="protein sequence ID" value="PRT56344.1"/>
    <property type="molecule type" value="Genomic_DNA"/>
</dbReference>
<dbReference type="STRING" id="45607.A0A2T0FMY1"/>
<dbReference type="Gene3D" id="1.10.10.60">
    <property type="entry name" value="Homeodomain-like"/>
    <property type="match status" value="2"/>
</dbReference>
<feature type="region of interest" description="Disordered" evidence="5">
    <location>
        <begin position="32"/>
        <end position="82"/>
    </location>
</feature>
<dbReference type="GO" id="GO:0000976">
    <property type="term" value="F:transcription cis-regulatory region binding"/>
    <property type="evidence" value="ECO:0007669"/>
    <property type="project" value="TreeGrafter"/>
</dbReference>
<evidence type="ECO:0000256" key="1">
    <source>
        <dbReference type="ARBA" id="ARBA00004123"/>
    </source>
</evidence>
<dbReference type="GO" id="GO:0003700">
    <property type="term" value="F:DNA-binding transcription factor activity"/>
    <property type="evidence" value="ECO:0007669"/>
    <property type="project" value="TreeGrafter"/>
</dbReference>
<comment type="subcellular location">
    <subcellularLocation>
        <location evidence="1">Nucleus</location>
    </subcellularLocation>
</comment>
<dbReference type="Pfam" id="PF00249">
    <property type="entry name" value="Myb_DNA-binding"/>
    <property type="match status" value="1"/>
</dbReference>
<dbReference type="PANTHER" id="PTHR46380:SF2">
    <property type="entry name" value="CYCLIN-D-BINDING MYB-LIKE TRANSCRIPTION FACTOR 1"/>
    <property type="match status" value="1"/>
</dbReference>
<dbReference type="InterPro" id="IPR009057">
    <property type="entry name" value="Homeodomain-like_sf"/>
</dbReference>
<feature type="domain" description="Myb-like" evidence="6">
    <location>
        <begin position="380"/>
        <end position="438"/>
    </location>
</feature>
<feature type="domain" description="HTH myb-type" evidence="7">
    <location>
        <begin position="411"/>
        <end position="442"/>
    </location>
</feature>
<protein>
    <submittedName>
        <fullName evidence="8">DNA-binding protein REB1</fullName>
    </submittedName>
</protein>
<gene>
    <name evidence="8" type="ORF">B9G98_03964</name>
</gene>
<feature type="domain" description="Myb-like" evidence="6">
    <location>
        <begin position="333"/>
        <end position="377"/>
    </location>
</feature>
<dbReference type="InterPro" id="IPR001005">
    <property type="entry name" value="SANT/Myb"/>
</dbReference>
<evidence type="ECO:0000256" key="2">
    <source>
        <dbReference type="ARBA" id="ARBA00022737"/>
    </source>
</evidence>
<dbReference type="SMART" id="SM00717">
    <property type="entry name" value="SANT"/>
    <property type="match status" value="3"/>
</dbReference>
<sequence>MADKVPQNWDTQTKAAPNLQIADYIKEVPEKPLVTSKDTRNGNKAEPIARALLSLGADTPARVTGTSQRPEEGTAGAGPGAGSFFGVEEAVMRYVGGTLQDDRSQKKRKANASTTTGQYEADFNEYIGNGSWEKFLREDITGGEAEPHEAHTEAYAAIFDSTAAGHVPAQGPMATGSSSRTEIRPPNELRSKKRRLGGVSVENTLPHISGADVRQHGLDQPLFESSSSGLGLSSEHPDDDKAKLDGKNRIAWTGDGSETGGSFDDAECRALDEFLERFMIQNSMTRQQLCERVWTAERKKDNFWDAVSAVLPHRTRASVYKHVRRVYHVFTVRGKWSPAEDLHLGQLVNERGAQWKSISLTMHRMPEDCRDRWRNYVKCGGQRNQNKWSVKEESQLHRVVTEQMAQNPGAPVNWTIVSEQMGCTRSRIQCRYKWKKLVRKTLPG</sequence>
<evidence type="ECO:0000313" key="8">
    <source>
        <dbReference type="EMBL" id="PRT56344.1"/>
    </source>
</evidence>
<dbReference type="Proteomes" id="UP000238350">
    <property type="component" value="Unassembled WGS sequence"/>
</dbReference>
<evidence type="ECO:0000259" key="6">
    <source>
        <dbReference type="PROSITE" id="PS50090"/>
    </source>
</evidence>
<name>A0A2T0FMY1_9ASCO</name>
<reference evidence="8 9" key="1">
    <citation type="submission" date="2017-04" db="EMBL/GenBank/DDBJ databases">
        <title>Genome sequencing of [Candida] sorbophila.</title>
        <authorList>
            <person name="Ahn J.O."/>
        </authorList>
    </citation>
    <scope>NUCLEOTIDE SEQUENCE [LARGE SCALE GENOMIC DNA]</scope>
    <source>
        <strain evidence="8 9">DS02</strain>
    </source>
</reference>
<dbReference type="InterPro" id="IPR017930">
    <property type="entry name" value="Myb_dom"/>
</dbReference>
<keyword evidence="9" id="KW-1185">Reference proteome</keyword>